<comment type="caution">
    <text evidence="9">The sequence shown here is derived from an EMBL/GenBank/DDBJ whole genome shotgun (WGS) entry which is preliminary data.</text>
</comment>
<dbReference type="AlphaFoldDB" id="A0AAD8EPC0"/>
<accession>A0AAD8EPC0</accession>
<feature type="domain" description="Nudix hydrolase" evidence="8">
    <location>
        <begin position="4"/>
        <end position="265"/>
    </location>
</feature>
<dbReference type="GO" id="GO:0016818">
    <property type="term" value="F:hydrolase activity, acting on acid anhydrides, in phosphorus-containing anhydrides"/>
    <property type="evidence" value="ECO:0007669"/>
    <property type="project" value="InterPro"/>
</dbReference>
<reference evidence="9" key="1">
    <citation type="journal article" date="2023" name="IScience">
        <title>Live-bearing cockroach genome reveals convergent evolutionary mechanisms linked to viviparity in insects and beyond.</title>
        <authorList>
            <person name="Fouks B."/>
            <person name="Harrison M.C."/>
            <person name="Mikhailova A.A."/>
            <person name="Marchal E."/>
            <person name="English S."/>
            <person name="Carruthers M."/>
            <person name="Jennings E.C."/>
            <person name="Chiamaka E.L."/>
            <person name="Frigard R.A."/>
            <person name="Pippel M."/>
            <person name="Attardo G.M."/>
            <person name="Benoit J.B."/>
            <person name="Bornberg-Bauer E."/>
            <person name="Tobe S.S."/>
        </authorList>
    </citation>
    <scope>NUCLEOTIDE SEQUENCE</scope>
    <source>
        <strain evidence="9">Stay&amp;Tobe</strain>
    </source>
</reference>
<dbReference type="EMBL" id="JASPKZ010001952">
    <property type="protein sequence ID" value="KAJ9596967.1"/>
    <property type="molecule type" value="Genomic_DNA"/>
</dbReference>
<evidence type="ECO:0000256" key="5">
    <source>
        <dbReference type="ARBA" id="ARBA00022801"/>
    </source>
</evidence>
<evidence type="ECO:0000256" key="7">
    <source>
        <dbReference type="ARBA" id="ARBA00023211"/>
    </source>
</evidence>
<dbReference type="InterPro" id="IPR039121">
    <property type="entry name" value="NUDT19"/>
</dbReference>
<dbReference type="Gene3D" id="3.90.79.10">
    <property type="entry name" value="Nucleoside Triphosphate Pyrophosphohydrolase"/>
    <property type="match status" value="1"/>
</dbReference>
<proteinExistence type="inferred from homology"/>
<dbReference type="InterPro" id="IPR015797">
    <property type="entry name" value="NUDIX_hydrolase-like_dom_sf"/>
</dbReference>
<dbReference type="CDD" id="cd18870">
    <property type="entry name" value="NUDIX_AcylCoAdiphos_Nudt19"/>
    <property type="match status" value="1"/>
</dbReference>
<protein>
    <recommendedName>
        <fullName evidence="8">Nudix hydrolase domain-containing protein</fullName>
    </recommendedName>
</protein>
<reference evidence="9" key="2">
    <citation type="submission" date="2023-05" db="EMBL/GenBank/DDBJ databases">
        <authorList>
            <person name="Fouks B."/>
        </authorList>
    </citation>
    <scope>NUCLEOTIDE SEQUENCE</scope>
    <source>
        <strain evidence="9">Stay&amp;Tobe</strain>
        <tissue evidence="9">Testes</tissue>
    </source>
</reference>
<dbReference type="PANTHER" id="PTHR12318:SF0">
    <property type="entry name" value="ACYL-COENZYME A DIPHOSPHATASE NUDT19"/>
    <property type="match status" value="1"/>
</dbReference>
<keyword evidence="5" id="KW-0378">Hydrolase</keyword>
<evidence type="ECO:0000259" key="8">
    <source>
        <dbReference type="PROSITE" id="PS51462"/>
    </source>
</evidence>
<organism evidence="9 10">
    <name type="scientific">Diploptera punctata</name>
    <name type="common">Pacific beetle cockroach</name>
    <dbReference type="NCBI Taxonomy" id="6984"/>
    <lineage>
        <taxon>Eukaryota</taxon>
        <taxon>Metazoa</taxon>
        <taxon>Ecdysozoa</taxon>
        <taxon>Arthropoda</taxon>
        <taxon>Hexapoda</taxon>
        <taxon>Insecta</taxon>
        <taxon>Pterygota</taxon>
        <taxon>Neoptera</taxon>
        <taxon>Polyneoptera</taxon>
        <taxon>Dictyoptera</taxon>
        <taxon>Blattodea</taxon>
        <taxon>Blaberoidea</taxon>
        <taxon>Blaberidae</taxon>
        <taxon>Diplopterinae</taxon>
        <taxon>Diploptera</taxon>
    </lineage>
</organism>
<evidence type="ECO:0000256" key="6">
    <source>
        <dbReference type="ARBA" id="ARBA00022842"/>
    </source>
</evidence>
<gene>
    <name evidence="9" type="ORF">L9F63_011997</name>
</gene>
<evidence type="ECO:0000313" key="10">
    <source>
        <dbReference type="Proteomes" id="UP001233999"/>
    </source>
</evidence>
<keyword evidence="7" id="KW-0464">Manganese</keyword>
<dbReference type="Proteomes" id="UP001233999">
    <property type="component" value="Unassembled WGS sequence"/>
</dbReference>
<dbReference type="PROSITE" id="PS51462">
    <property type="entry name" value="NUDIX"/>
    <property type="match status" value="1"/>
</dbReference>
<keyword evidence="4" id="KW-0479">Metal-binding</keyword>
<sequence>MSKHWKEAASVIIVAKNIFSRNGNTICKKNIPLKNSVNQNSEVGERYVDTCNYNVLMLKRSSTSSFMPDTCVFPGGNTDSADSSKEWLDLFMQNGIQESAFNNFTSKKSNVIDTFESNKESELLKSVSLRITGIRETFEESGILLCKSKHAHPKSNNSKWGCFISGHEVQTWQKKVQQNANDFISLCKHFECYPDIWSLKEWSNWLSPNYFPKRFNTMFFLVNLDQMPPTTCDTDEVNEFKWSSPHEIVDSCNKQELILPPPQYYELSRLITFNDIEKLADFAVQKNSSSSDLWMPFRIKTSDGEVTLFPGDDLYPATPNYASGPTQKVKKTLKELREESNLLHRMEHTKTCSARLIIKNISFSENQIIPQVTSSHRCKI</sequence>
<keyword evidence="10" id="KW-1185">Reference proteome</keyword>
<evidence type="ECO:0000256" key="3">
    <source>
        <dbReference type="ARBA" id="ARBA00005582"/>
    </source>
</evidence>
<evidence type="ECO:0000256" key="2">
    <source>
        <dbReference type="ARBA" id="ARBA00001946"/>
    </source>
</evidence>
<comment type="similarity">
    <text evidence="3">Belongs to the Nudix hydrolase family.</text>
</comment>
<dbReference type="SUPFAM" id="SSF55811">
    <property type="entry name" value="Nudix"/>
    <property type="match status" value="1"/>
</dbReference>
<evidence type="ECO:0000256" key="1">
    <source>
        <dbReference type="ARBA" id="ARBA00001936"/>
    </source>
</evidence>
<evidence type="ECO:0000313" key="9">
    <source>
        <dbReference type="EMBL" id="KAJ9596967.1"/>
    </source>
</evidence>
<comment type="cofactor">
    <cofactor evidence="1">
        <name>Mn(2+)</name>
        <dbReference type="ChEBI" id="CHEBI:29035"/>
    </cofactor>
</comment>
<dbReference type="GO" id="GO:0046872">
    <property type="term" value="F:metal ion binding"/>
    <property type="evidence" value="ECO:0007669"/>
    <property type="project" value="UniProtKB-KW"/>
</dbReference>
<keyword evidence="6" id="KW-0460">Magnesium</keyword>
<dbReference type="GO" id="GO:0005739">
    <property type="term" value="C:mitochondrion"/>
    <property type="evidence" value="ECO:0007669"/>
    <property type="project" value="TreeGrafter"/>
</dbReference>
<dbReference type="InterPro" id="IPR000086">
    <property type="entry name" value="NUDIX_hydrolase_dom"/>
</dbReference>
<dbReference type="PANTHER" id="PTHR12318">
    <property type="entry name" value="TESTOSTERONE-REGULATED PROTEIN RP2"/>
    <property type="match status" value="1"/>
</dbReference>
<name>A0AAD8EPC0_DIPPU</name>
<evidence type="ECO:0000256" key="4">
    <source>
        <dbReference type="ARBA" id="ARBA00022723"/>
    </source>
</evidence>
<comment type="cofactor">
    <cofactor evidence="2">
        <name>Mg(2+)</name>
        <dbReference type="ChEBI" id="CHEBI:18420"/>
    </cofactor>
</comment>